<feature type="transmembrane region" description="Helical" evidence="1">
    <location>
        <begin position="120"/>
        <end position="138"/>
    </location>
</feature>
<accession>E0UMP2</accession>
<organism evidence="2 3">
    <name type="scientific">Gloeothece verrucosa (strain PCC 7822)</name>
    <name type="common">Cyanothece sp. (strain PCC 7822)</name>
    <dbReference type="NCBI Taxonomy" id="497965"/>
    <lineage>
        <taxon>Bacteria</taxon>
        <taxon>Bacillati</taxon>
        <taxon>Cyanobacteriota</taxon>
        <taxon>Cyanophyceae</taxon>
        <taxon>Oscillatoriophycideae</taxon>
        <taxon>Chroococcales</taxon>
        <taxon>Aphanothecaceae</taxon>
        <taxon>Gloeothece</taxon>
        <taxon>Gloeothece verrucosa</taxon>
    </lineage>
</organism>
<keyword evidence="1" id="KW-1133">Transmembrane helix</keyword>
<dbReference type="KEGG" id="cyj:Cyan7822_6438"/>
<geneLocation type="plasmid" evidence="2 3">
    <name>Cy782202</name>
</geneLocation>
<dbReference type="Proteomes" id="UP000008206">
    <property type="component" value="Plasmid Cy782202"/>
</dbReference>
<evidence type="ECO:0000313" key="2">
    <source>
        <dbReference type="EMBL" id="ADN18222.1"/>
    </source>
</evidence>
<evidence type="ECO:0000256" key="1">
    <source>
        <dbReference type="SAM" id="Phobius"/>
    </source>
</evidence>
<keyword evidence="1" id="KW-0472">Membrane</keyword>
<keyword evidence="1" id="KW-0812">Transmembrane</keyword>
<keyword evidence="2" id="KW-0614">Plasmid</keyword>
<reference evidence="3" key="1">
    <citation type="journal article" date="2011" name="MBio">
        <title>Novel metabolic attributes of the genus Cyanothece, comprising a group of unicellular nitrogen-fixing Cyanobacteria.</title>
        <authorList>
            <person name="Bandyopadhyay A."/>
            <person name="Elvitigala T."/>
            <person name="Welsh E."/>
            <person name="Stockel J."/>
            <person name="Liberton M."/>
            <person name="Min H."/>
            <person name="Sherman L.A."/>
            <person name="Pakrasi H.B."/>
        </authorList>
    </citation>
    <scope>NUCLEOTIDE SEQUENCE [LARGE SCALE GENOMIC DNA]</scope>
    <source>
        <strain evidence="3">PCC 7822</strain>
        <plasmid evidence="3">Cy782202</plasmid>
    </source>
</reference>
<name>E0UMP2_GLOV7</name>
<proteinExistence type="predicted"/>
<keyword evidence="3" id="KW-1185">Reference proteome</keyword>
<dbReference type="EMBL" id="CP002200">
    <property type="protein sequence ID" value="ADN18222.1"/>
    <property type="molecule type" value="Genomic_DNA"/>
</dbReference>
<protein>
    <submittedName>
        <fullName evidence="2">Uncharacterized protein</fullName>
    </submittedName>
</protein>
<dbReference type="RefSeq" id="WP_013334968.1">
    <property type="nucleotide sequence ID" value="NC_014534.1"/>
</dbReference>
<feature type="transmembrane region" description="Helical" evidence="1">
    <location>
        <begin position="144"/>
        <end position="165"/>
    </location>
</feature>
<sequence>MVYQIFCPACSESLFCQSEQKALHCPKCSRYYQSIFFVTDSVYLLETGSLKSYQIAGNRGAVKLTLPAVNLSITRGRGDWMLLVVSETTKKPIIVFNLATNQHHRFKAPRSLAYQKGIEVGILTGVFAIIIPFVLGWSKATPKFLLLTGLPPCLGAGTLMTGVLLNRDKKDNKNALALITQEQNILANIHQLQTRKRKQIKQINLERETLSMFKNLRASMVEADPKLYEPKISVIDRGIKIYYEQIALSEKLLLNYDYLIKVWQIESQSFKLSERLENQDLIFTKYSELEKLEEEKTILQLLNQI</sequence>
<gene>
    <name evidence="2" type="ordered locus">Cyan7822_6438</name>
</gene>
<dbReference type="AlphaFoldDB" id="E0UMP2"/>
<dbReference type="HOGENOM" id="CLU_911265_0_0_3"/>
<evidence type="ECO:0000313" key="3">
    <source>
        <dbReference type="Proteomes" id="UP000008206"/>
    </source>
</evidence>